<protein>
    <submittedName>
        <fullName evidence="1">Interleukin-17 receptor A-like</fullName>
    </submittedName>
</protein>
<accession>A0A6F9DFR8</accession>
<gene>
    <name evidence="1" type="primary">Il17ra-001</name>
</gene>
<evidence type="ECO:0000313" key="1">
    <source>
        <dbReference type="EMBL" id="CAB3255986.1"/>
    </source>
</evidence>
<organism evidence="1">
    <name type="scientific">Phallusia mammillata</name>
    <dbReference type="NCBI Taxonomy" id="59560"/>
    <lineage>
        <taxon>Eukaryota</taxon>
        <taxon>Metazoa</taxon>
        <taxon>Chordata</taxon>
        <taxon>Tunicata</taxon>
        <taxon>Ascidiacea</taxon>
        <taxon>Phlebobranchia</taxon>
        <taxon>Ascidiidae</taxon>
        <taxon>Phallusia</taxon>
    </lineage>
</organism>
<dbReference type="AlphaFoldDB" id="A0A6F9DFR8"/>
<dbReference type="EMBL" id="LR785966">
    <property type="protein sequence ID" value="CAB3255986.1"/>
    <property type="molecule type" value="mRNA"/>
</dbReference>
<sequence length="224" mass="25053">MCNFVKKNPNWYKSEEQYEEHEEVCPLQSECEETFMVNKLNIAPPPPLMEPTQDKDPNEEVKIATKMHRAEISQMSESVNTRKPVENMESYVATDNGEPTVPNPQLQQLLPKKQAKQASEPLRLKIASRIPCENAVDVSQNEYPVLVRLNTAKPDANSPQDSGICTLSPQPDSLTSNCSIHASSFHFDDDEDDIVRMGESANSPELAPIDLVGDPWKSLASFNV</sequence>
<reference evidence="1" key="1">
    <citation type="submission" date="2020-04" db="EMBL/GenBank/DDBJ databases">
        <authorList>
            <person name="Neveu A P."/>
        </authorList>
    </citation>
    <scope>NUCLEOTIDE SEQUENCE</scope>
    <source>
        <tissue evidence="1">Whole embryo</tissue>
    </source>
</reference>
<keyword evidence="1" id="KW-0675">Receptor</keyword>
<name>A0A6F9DFR8_9ASCI</name>
<proteinExistence type="evidence at transcript level"/>